<evidence type="ECO:0008006" key="4">
    <source>
        <dbReference type="Google" id="ProtNLM"/>
    </source>
</evidence>
<organism evidence="2 3">
    <name type="scientific">Mycena venus</name>
    <dbReference type="NCBI Taxonomy" id="2733690"/>
    <lineage>
        <taxon>Eukaryota</taxon>
        <taxon>Fungi</taxon>
        <taxon>Dikarya</taxon>
        <taxon>Basidiomycota</taxon>
        <taxon>Agaricomycotina</taxon>
        <taxon>Agaricomycetes</taxon>
        <taxon>Agaricomycetidae</taxon>
        <taxon>Agaricales</taxon>
        <taxon>Marasmiineae</taxon>
        <taxon>Mycenaceae</taxon>
        <taxon>Mycena</taxon>
    </lineage>
</organism>
<dbReference type="OrthoDB" id="3048202at2759"/>
<dbReference type="AlphaFoldDB" id="A0A8H6YC30"/>
<sequence>MLSRPFSFALLALLLVHASPSPLPADGILPSSIDVARRAPVQVKITSVASLNPVVTFSGDPPLEVLVGQAAAPPGNFGIWGRSELSADKYVFQNLGTGQWITVNKANNHLVTVDGKNNATVFAVESAGGSEFVIKLPDADSVWEALFDGTSPIFGRIIMSPANGSVLQRWTFA</sequence>
<dbReference type="Gene3D" id="2.80.10.50">
    <property type="match status" value="1"/>
</dbReference>
<dbReference type="Proteomes" id="UP000620124">
    <property type="component" value="Unassembled WGS sequence"/>
</dbReference>
<comment type="caution">
    <text evidence="2">The sequence shown here is derived from an EMBL/GenBank/DDBJ whole genome shotgun (WGS) entry which is preliminary data.</text>
</comment>
<evidence type="ECO:0000313" key="2">
    <source>
        <dbReference type="EMBL" id="KAF7358320.1"/>
    </source>
</evidence>
<feature type="signal peptide" evidence="1">
    <location>
        <begin position="1"/>
        <end position="18"/>
    </location>
</feature>
<evidence type="ECO:0000313" key="3">
    <source>
        <dbReference type="Proteomes" id="UP000620124"/>
    </source>
</evidence>
<feature type="chain" id="PRO_5034898252" description="Ricin B lectin domain-containing protein" evidence="1">
    <location>
        <begin position="19"/>
        <end position="173"/>
    </location>
</feature>
<proteinExistence type="predicted"/>
<gene>
    <name evidence="2" type="ORF">MVEN_00881500</name>
</gene>
<dbReference type="CDD" id="cd23714">
    <property type="entry name" value="beta-trefoil_Ricin_MtaL"/>
    <property type="match status" value="1"/>
</dbReference>
<evidence type="ECO:0000256" key="1">
    <source>
        <dbReference type="SAM" id="SignalP"/>
    </source>
</evidence>
<protein>
    <recommendedName>
        <fullName evidence="4">Ricin B lectin domain-containing protein</fullName>
    </recommendedName>
</protein>
<dbReference type="EMBL" id="JACAZI010000006">
    <property type="protein sequence ID" value="KAF7358320.1"/>
    <property type="molecule type" value="Genomic_DNA"/>
</dbReference>
<reference evidence="2" key="1">
    <citation type="submission" date="2020-05" db="EMBL/GenBank/DDBJ databases">
        <title>Mycena genomes resolve the evolution of fungal bioluminescence.</title>
        <authorList>
            <person name="Tsai I.J."/>
        </authorList>
    </citation>
    <scope>NUCLEOTIDE SEQUENCE</scope>
    <source>
        <strain evidence="2">CCC161011</strain>
    </source>
</reference>
<keyword evidence="1" id="KW-0732">Signal</keyword>
<keyword evidence="3" id="KW-1185">Reference proteome</keyword>
<name>A0A8H6YC30_9AGAR</name>
<accession>A0A8H6YC30</accession>